<accession>A0A1A9RCF4</accession>
<evidence type="ECO:0000256" key="1">
    <source>
        <dbReference type="SAM" id="Phobius"/>
    </source>
</evidence>
<evidence type="ECO:0000313" key="2">
    <source>
        <dbReference type="EMBL" id="OAM16586.1"/>
    </source>
</evidence>
<proteinExistence type="predicted"/>
<keyword evidence="1" id="KW-0812">Transmembrane</keyword>
<reference evidence="3" key="1">
    <citation type="submission" date="2016-05" db="EMBL/GenBank/DDBJ databases">
        <title>Draft genome of Corynebacterium afermentans subsp. afermentans LCDC 88199T.</title>
        <authorList>
            <person name="Bernier A.-M."/>
            <person name="Bernard K."/>
        </authorList>
    </citation>
    <scope>NUCLEOTIDE SEQUENCE [LARGE SCALE GENOMIC DNA]</scope>
    <source>
        <strain evidence="3">NML01-0328</strain>
    </source>
</reference>
<dbReference type="RefSeq" id="WP_064084239.1">
    <property type="nucleotide sequence ID" value="NZ_JBHRNP010000033.1"/>
</dbReference>
<organism evidence="2 3">
    <name type="scientific">Eikenella corrodens</name>
    <dbReference type="NCBI Taxonomy" id="539"/>
    <lineage>
        <taxon>Bacteria</taxon>
        <taxon>Pseudomonadati</taxon>
        <taxon>Pseudomonadota</taxon>
        <taxon>Betaproteobacteria</taxon>
        <taxon>Neisseriales</taxon>
        <taxon>Neisseriaceae</taxon>
        <taxon>Eikenella</taxon>
    </lineage>
</organism>
<dbReference type="AlphaFoldDB" id="A0A1A9RCF4"/>
<evidence type="ECO:0000313" key="3">
    <source>
        <dbReference type="Proteomes" id="UP000078003"/>
    </source>
</evidence>
<protein>
    <recommendedName>
        <fullName evidence="4">Nitrogen fixation protein FixH</fullName>
    </recommendedName>
</protein>
<comment type="caution">
    <text evidence="2">The sequence shown here is derived from an EMBL/GenBank/DDBJ whole genome shotgun (WGS) entry which is preliminary data.</text>
</comment>
<name>A0A1A9RCF4_EIKCO</name>
<evidence type="ECO:0008006" key="4">
    <source>
        <dbReference type="Google" id="ProtNLM"/>
    </source>
</evidence>
<dbReference type="Pfam" id="PF05751">
    <property type="entry name" value="FixH"/>
    <property type="match status" value="1"/>
</dbReference>
<dbReference type="Proteomes" id="UP000078003">
    <property type="component" value="Unassembled WGS sequence"/>
</dbReference>
<gene>
    <name evidence="2" type="ORF">A7P85_06155</name>
</gene>
<sequence>MSTPTPPHAGRSPAKPWYKYPWPWLLMAGPAIVVVAGFYTYNLAATRNNPSLVTDDYYREGKNIALQMERDEEAERRQIRAELLISPDNNRAKVLLSGNIEPNVPLKLLWLHPARSEYDQTVEMQQQGSAAAAANRVEYAAVFQTLRPADHWYVRLEDGTGKWRVQGIWYPKRGNSLSLVPMPQPVAPNPPKTEQSS</sequence>
<keyword evidence="1" id="KW-0472">Membrane</keyword>
<keyword evidence="1" id="KW-1133">Transmembrane helix</keyword>
<dbReference type="InterPro" id="IPR008620">
    <property type="entry name" value="FixH"/>
</dbReference>
<dbReference type="EMBL" id="LXSF01000005">
    <property type="protein sequence ID" value="OAM16586.1"/>
    <property type="molecule type" value="Genomic_DNA"/>
</dbReference>
<feature type="transmembrane region" description="Helical" evidence="1">
    <location>
        <begin position="20"/>
        <end position="41"/>
    </location>
</feature>